<accession>A0ABQ3LHQ4</accession>
<proteinExistence type="predicted"/>
<protein>
    <submittedName>
        <fullName evidence="4">Peptidase</fullName>
    </submittedName>
</protein>
<feature type="chain" id="PRO_5046888753" evidence="2">
    <location>
        <begin position="29"/>
        <end position="455"/>
    </location>
</feature>
<feature type="domain" description="Tail specific protease" evidence="3">
    <location>
        <begin position="220"/>
        <end position="434"/>
    </location>
</feature>
<dbReference type="Gene3D" id="3.90.226.10">
    <property type="entry name" value="2-enoyl-CoA Hydratase, Chain A, domain 1"/>
    <property type="match status" value="1"/>
</dbReference>
<dbReference type="Pfam" id="PF03572">
    <property type="entry name" value="Peptidase_S41"/>
    <property type="match status" value="1"/>
</dbReference>
<dbReference type="CDD" id="cd07563">
    <property type="entry name" value="Peptidase_S41_IRBP"/>
    <property type="match status" value="1"/>
</dbReference>
<reference evidence="5" key="1">
    <citation type="journal article" date="2019" name="Int. J. Syst. Evol. Microbiol.">
        <title>The Global Catalogue of Microorganisms (GCM) 10K type strain sequencing project: providing services to taxonomists for standard genome sequencing and annotation.</title>
        <authorList>
            <consortium name="The Broad Institute Genomics Platform"/>
            <consortium name="The Broad Institute Genome Sequencing Center for Infectious Disease"/>
            <person name="Wu L."/>
            <person name="Ma J."/>
        </authorList>
    </citation>
    <scope>NUCLEOTIDE SEQUENCE [LARGE SCALE GENOMIC DNA]</scope>
    <source>
        <strain evidence="5">CGMCC 1.8957</strain>
    </source>
</reference>
<organism evidence="4 5">
    <name type="scientific">Sphingomonas glacialis</name>
    <dbReference type="NCBI Taxonomy" id="658225"/>
    <lineage>
        <taxon>Bacteria</taxon>
        <taxon>Pseudomonadati</taxon>
        <taxon>Pseudomonadota</taxon>
        <taxon>Alphaproteobacteria</taxon>
        <taxon>Sphingomonadales</taxon>
        <taxon>Sphingomonadaceae</taxon>
        <taxon>Sphingomonas</taxon>
    </lineage>
</organism>
<sequence>MAVTLTGKLIRYAACATLVAAGMSPALAGPWVPMATAGKAADGVWRSRGYGHILVVHGGARTLYHVAGAFCYRDPTGETDDDTYRLVSIVSPTHIVFAASADQTRYGFDRIAALPRRCTVQRGWTAHELGEVIAATFADLYPGFGRRGRTLGTLTAALATPDTRPPDLVFFQRTTQALARLDDAHVGLQATIAGVDHAFEGGEAPTISSARANPAMGADPAERERAWSKSYREGITGLLDGGGHHVANRRILWGTIGRIGYLNIVAMGAFDKDAPPDDMHALDAALDDALTAFQGLPGVIVDVTNNRGGYDAIGLHIAGRFARERRLAFSKRAVGAKGAYQRFEVVPSDRVRYLGTVALLTSDVTVSAGETFTLAMRALPNVRQIGGRTRGALSDQLAKPLPNGWTLMLPAEDYRDPAGRSQEGVGIDPARSLPPFDPDHQTMIRRVVQSLSPPR</sequence>
<dbReference type="Proteomes" id="UP000652430">
    <property type="component" value="Unassembled WGS sequence"/>
</dbReference>
<dbReference type="EMBL" id="BNAQ01000002">
    <property type="protein sequence ID" value="GHH15692.1"/>
    <property type="molecule type" value="Genomic_DNA"/>
</dbReference>
<gene>
    <name evidence="4" type="ORF">GCM10008023_18900</name>
</gene>
<name>A0ABQ3LHQ4_9SPHN</name>
<dbReference type="InterPro" id="IPR029045">
    <property type="entry name" value="ClpP/crotonase-like_dom_sf"/>
</dbReference>
<dbReference type="SMART" id="SM00245">
    <property type="entry name" value="TSPc"/>
    <property type="match status" value="1"/>
</dbReference>
<evidence type="ECO:0000256" key="2">
    <source>
        <dbReference type="SAM" id="SignalP"/>
    </source>
</evidence>
<dbReference type="InterPro" id="IPR005151">
    <property type="entry name" value="Tail-specific_protease"/>
</dbReference>
<evidence type="ECO:0000259" key="3">
    <source>
        <dbReference type="SMART" id="SM00245"/>
    </source>
</evidence>
<feature type="signal peptide" evidence="2">
    <location>
        <begin position="1"/>
        <end position="28"/>
    </location>
</feature>
<dbReference type="PANTHER" id="PTHR11261">
    <property type="entry name" value="INTERPHOTORECEPTOR RETINOID-BINDING PROTEIN"/>
    <property type="match status" value="1"/>
</dbReference>
<keyword evidence="2" id="KW-0732">Signal</keyword>
<keyword evidence="5" id="KW-1185">Reference proteome</keyword>
<dbReference type="RefSeq" id="WP_189676023.1">
    <property type="nucleotide sequence ID" value="NZ_BNAQ01000002.1"/>
</dbReference>
<evidence type="ECO:0000313" key="5">
    <source>
        <dbReference type="Proteomes" id="UP000652430"/>
    </source>
</evidence>
<comment type="caution">
    <text evidence="4">The sequence shown here is derived from an EMBL/GenBank/DDBJ whole genome shotgun (WGS) entry which is preliminary data.</text>
</comment>
<dbReference type="SUPFAM" id="SSF52096">
    <property type="entry name" value="ClpP/crotonase"/>
    <property type="match status" value="1"/>
</dbReference>
<feature type="region of interest" description="Disordered" evidence="1">
    <location>
        <begin position="418"/>
        <end position="441"/>
    </location>
</feature>
<evidence type="ECO:0000313" key="4">
    <source>
        <dbReference type="EMBL" id="GHH15692.1"/>
    </source>
</evidence>
<dbReference type="PANTHER" id="PTHR11261:SF3">
    <property type="entry name" value="RETINOL-BINDING PROTEIN 3"/>
    <property type="match status" value="1"/>
</dbReference>
<evidence type="ECO:0000256" key="1">
    <source>
        <dbReference type="SAM" id="MobiDB-lite"/>
    </source>
</evidence>